<evidence type="ECO:0000313" key="4">
    <source>
        <dbReference type="Proteomes" id="UP000683511"/>
    </source>
</evidence>
<dbReference type="KEGG" id="rsin:B6N60_01128"/>
<name>A0A975T5U2_9NOST</name>
<protein>
    <submittedName>
        <fullName evidence="3">Hemagglutination activity domain protein</fullName>
    </submittedName>
</protein>
<dbReference type="InterPro" id="IPR011050">
    <property type="entry name" value="Pectin_lyase_fold/virulence"/>
</dbReference>
<evidence type="ECO:0000313" key="3">
    <source>
        <dbReference type="EMBL" id="QXE22445.1"/>
    </source>
</evidence>
<dbReference type="InterPro" id="IPR008638">
    <property type="entry name" value="FhaB/CdiA-like_TPS"/>
</dbReference>
<evidence type="ECO:0000256" key="1">
    <source>
        <dbReference type="SAM" id="MobiDB-lite"/>
    </source>
</evidence>
<feature type="domain" description="Filamentous haemagglutinin FhaB/tRNA nuclease CdiA-like TPS" evidence="2">
    <location>
        <begin position="15"/>
        <end position="127"/>
    </location>
</feature>
<dbReference type="Gene3D" id="2.160.20.10">
    <property type="entry name" value="Single-stranded right-handed beta-helix, Pectin lyase-like"/>
    <property type="match status" value="3"/>
</dbReference>
<dbReference type="InterPro" id="IPR012334">
    <property type="entry name" value="Pectin_lyas_fold"/>
</dbReference>
<accession>A0A975T5U2</accession>
<gene>
    <name evidence="3" type="ORF">B6N60_01128</name>
</gene>
<dbReference type="EMBL" id="CP021056">
    <property type="protein sequence ID" value="QXE22445.1"/>
    <property type="molecule type" value="Genomic_DNA"/>
</dbReference>
<dbReference type="SUPFAM" id="SSF51126">
    <property type="entry name" value="Pectin lyase-like"/>
    <property type="match status" value="5"/>
</dbReference>
<keyword evidence="4" id="KW-1185">Reference proteome</keyword>
<dbReference type="AlphaFoldDB" id="A0A975T5U2"/>
<feature type="region of interest" description="Disordered" evidence="1">
    <location>
        <begin position="1259"/>
        <end position="1279"/>
    </location>
</feature>
<dbReference type="Pfam" id="PF05860">
    <property type="entry name" value="TPS"/>
    <property type="match status" value="1"/>
</dbReference>
<organism evidence="3 4">
    <name type="scientific">Richelia sinica FACHB-800</name>
    <dbReference type="NCBI Taxonomy" id="1357546"/>
    <lineage>
        <taxon>Bacteria</taxon>
        <taxon>Bacillati</taxon>
        <taxon>Cyanobacteriota</taxon>
        <taxon>Cyanophyceae</taxon>
        <taxon>Nostocales</taxon>
        <taxon>Nostocaceae</taxon>
        <taxon>Richelia</taxon>
    </lineage>
</organism>
<dbReference type="SMART" id="SM00912">
    <property type="entry name" value="Haemagg_act"/>
    <property type="match status" value="1"/>
</dbReference>
<dbReference type="NCBIfam" id="TIGR01901">
    <property type="entry name" value="adhes_NPXG"/>
    <property type="match status" value="1"/>
</dbReference>
<evidence type="ECO:0000259" key="2">
    <source>
        <dbReference type="SMART" id="SM00912"/>
    </source>
</evidence>
<reference evidence="3" key="1">
    <citation type="submission" date="2017-04" db="EMBL/GenBank/DDBJ databases">
        <title>Genome deletions in a multicellular cyanobacterial endosymbiont for morphological adaptation in marine diatoms.</title>
        <authorList>
            <person name="Wang Y."/>
            <person name="Gao H."/>
            <person name="Li R."/>
            <person name="Xu X."/>
        </authorList>
    </citation>
    <scope>NUCLEOTIDE SEQUENCE</scope>
    <source>
        <strain evidence="3">FACHB 800</strain>
    </source>
</reference>
<dbReference type="Proteomes" id="UP000683511">
    <property type="component" value="Chromosome"/>
</dbReference>
<sequence>MTYPIDITFAQIIPDQTLPQPSVIETGCNSNCQITGGTLIRDNLFHSFKEFSIPTGGVAYFNNNATIQNIFTRVTGKSISHIDGQIRANGSANLYFLNPHGIVFGANASLKIGGSFIASTRDSWQFTDGSEYSATNPKSPPLLQVNVPMGVQWGADSLGEISNAGNLTVSPGQRLTLLGNTVTNTGSLVAPGGTIEIIGTNINLLKNSRIDVASMEKNQELSSRNPHINLQASNDITIKDLTDNQLNFITNGGQIDFTADADGNGIGGVVMTNLGDTINTHGSDIAISGASLQLGNIYAGVEGQNRHGGAIALHATNGDIITTSLDTSAFSLFGEPGNGGNISVLSTGKIETLFVDTSSYSASGYAGVIALHAEGDINISKYGIFAYGNSPNINQAINNNINIISNTGLITLDNAYISNIYTGLTKGSDINLTATSGSILIKNGGRIQTTTISKGDVGAVNVYAKKQIAIDGVGENILTNELFTSQKINSKKLDFLEQANSNIVYSDISRNRTTRHEKKLVNTNFLPSGIFSNIAALAEGNARDMHITAESLSLSQGGQILASTFAKGNTANIHIHTDNHISLDGTAKNNLSSGVFTTVQAGAKGNGGDINITTTSLSVTNGAQVNATTFGKGLAGDVLIHAKNQITLDGVGMSGKPSAVFSIVETDGRGDGGTVNIQTGSLSASNGAQIAAATRGKGDAGKVIIHAQEHISFDGIGNNQFSTGVFSSVEENGEGQGGDIEINSRTLSVSNGAFLTASTLGKGDAGKVIIHAQEHISFDGVGTNGFGSGAYSNIEPGGNGKAGGVNITTQSLSATNGAQIAAATRGKGDAGKVIIHAQGDVSFDGLGTNGVASGAFSSVEPGAEGQGGDINIVARSLFMNNGSQLNASTSGKGDAGSITVKTKNLFSAEDSRIFSVVQPGAEGRGGGIKITTGDLSVSRGAQIAAATRGQGDAGTIVIRADNRAAFDGIDDKGLFSGVFSTVESAGEGLGGSIDITAGSLSFSNTATVSVSAVRNQAGNIKITADKLFLNKSKLLAVTGANETTESGEISLFVKDLLLMRNNSGISAQAFNSAKGGNINIDANSGFVVALPLENSDIIANASKGNGGNINITTQGIFGLAARPQNTYKSDITASSEFGLNGEITINTLNIDPAKGLINLPVNFLDNKNQVSPSCGTNSGNQQNRFIVTGRGGVPSNPNELFTGANSLVDLVDLVDLLPAQKNHQTVNMTSASSPTIPMIQAQGWAVDAQGRVYLVAHTPSANPTVPQPQSACSSFLENQ</sequence>
<proteinExistence type="predicted"/>